<sequence length="61" mass="6689">MHPPPPTSTFTPTPTSAVIMRGFVDGRLTWAFSGRDHAHIRDHAALPAAIPFVIMRKGVPR</sequence>
<organism evidence="1 2">
    <name type="scientific">Planotetraspora mira</name>
    <dbReference type="NCBI Taxonomy" id="58121"/>
    <lineage>
        <taxon>Bacteria</taxon>
        <taxon>Bacillati</taxon>
        <taxon>Actinomycetota</taxon>
        <taxon>Actinomycetes</taxon>
        <taxon>Streptosporangiales</taxon>
        <taxon>Streptosporangiaceae</taxon>
        <taxon>Planotetraspora</taxon>
    </lineage>
</organism>
<evidence type="ECO:0000313" key="2">
    <source>
        <dbReference type="Proteomes" id="UP000650628"/>
    </source>
</evidence>
<comment type="caution">
    <text evidence="1">The sequence shown here is derived from an EMBL/GenBank/DDBJ whole genome shotgun (WGS) entry which is preliminary data.</text>
</comment>
<gene>
    <name evidence="1" type="ORF">Pmi06nite_44680</name>
</gene>
<accession>A0A8J3X869</accession>
<evidence type="ECO:0000313" key="1">
    <source>
        <dbReference type="EMBL" id="GII31026.1"/>
    </source>
</evidence>
<reference evidence="1 2" key="1">
    <citation type="submission" date="2021-01" db="EMBL/GenBank/DDBJ databases">
        <title>Whole genome shotgun sequence of Planotetraspora mira NBRC 15435.</title>
        <authorList>
            <person name="Komaki H."/>
            <person name="Tamura T."/>
        </authorList>
    </citation>
    <scope>NUCLEOTIDE SEQUENCE [LARGE SCALE GENOMIC DNA]</scope>
    <source>
        <strain evidence="1 2">NBRC 15435</strain>
    </source>
</reference>
<keyword evidence="2" id="KW-1185">Reference proteome</keyword>
<dbReference type="AlphaFoldDB" id="A0A8J3X869"/>
<name>A0A8J3X869_9ACTN</name>
<protein>
    <submittedName>
        <fullName evidence="1">Uncharacterized protein</fullName>
    </submittedName>
</protein>
<dbReference type="EMBL" id="BOOO01000022">
    <property type="protein sequence ID" value="GII31026.1"/>
    <property type="molecule type" value="Genomic_DNA"/>
</dbReference>
<proteinExistence type="predicted"/>
<dbReference type="Proteomes" id="UP000650628">
    <property type="component" value="Unassembled WGS sequence"/>
</dbReference>